<dbReference type="InterPro" id="IPR013653">
    <property type="entry name" value="GCN5-like_dom"/>
</dbReference>
<evidence type="ECO:0000259" key="12">
    <source>
        <dbReference type="PROSITE" id="PS51186"/>
    </source>
</evidence>
<feature type="domain" description="N-acetyltransferase" evidence="12">
    <location>
        <begin position="270"/>
        <end position="405"/>
    </location>
</feature>
<reference evidence="13" key="1">
    <citation type="journal article" date="2008" name="Nature">
        <title>The amphioxus genome and the evolution of the chordate karyotype.</title>
        <authorList>
            <consortium name="US DOE Joint Genome Institute (JGI-PGF)"/>
            <person name="Putnam N.H."/>
            <person name="Butts T."/>
            <person name="Ferrier D.E.K."/>
            <person name="Furlong R.F."/>
            <person name="Hellsten U."/>
            <person name="Kawashima T."/>
            <person name="Robinson-Rechavi M."/>
            <person name="Shoguchi E."/>
            <person name="Terry A."/>
            <person name="Yu J.-K."/>
            <person name="Benito-Gutierrez E.L."/>
            <person name="Dubchak I."/>
            <person name="Garcia-Fernandez J."/>
            <person name="Gibson-Brown J.J."/>
            <person name="Grigoriev I.V."/>
            <person name="Horton A.C."/>
            <person name="de Jong P.J."/>
            <person name="Jurka J."/>
            <person name="Kapitonov V.V."/>
            <person name="Kohara Y."/>
            <person name="Kuroki Y."/>
            <person name="Lindquist E."/>
            <person name="Lucas S."/>
            <person name="Osoegawa K."/>
            <person name="Pennacchio L.A."/>
            <person name="Salamov A.A."/>
            <person name="Satou Y."/>
            <person name="Sauka-Spengler T."/>
            <person name="Schmutz J."/>
            <person name="Shin-I T."/>
            <person name="Toyoda A."/>
            <person name="Bronner-Fraser M."/>
            <person name="Fujiyama A."/>
            <person name="Holland L.Z."/>
            <person name="Holland P.W.H."/>
            <person name="Satoh N."/>
            <person name="Rokhsar D.S."/>
        </authorList>
    </citation>
    <scope>NUCLEOTIDE SEQUENCE [LARGE SCALE GENOMIC DNA]</scope>
    <source>
        <strain evidence="13">S238N-H82</strain>
        <tissue evidence="13">Testes</tissue>
    </source>
</reference>
<dbReference type="InterPro" id="IPR056176">
    <property type="entry name" value="TPR_COPA_B"/>
</dbReference>
<dbReference type="eggNOG" id="KOG0292">
    <property type="taxonomic scope" value="Eukaryota"/>
</dbReference>
<dbReference type="GO" id="GO:0015031">
    <property type="term" value="P:protein transport"/>
    <property type="evidence" value="ECO:0007669"/>
    <property type="project" value="UniProtKB-KW"/>
</dbReference>
<dbReference type="GO" id="GO:0047961">
    <property type="term" value="F:glycine N-acyltransferase activity"/>
    <property type="evidence" value="ECO:0007669"/>
    <property type="project" value="InterPro"/>
</dbReference>
<gene>
    <name evidence="13" type="ORF">BRAFLDRAFT_120233</name>
</gene>
<evidence type="ECO:0000256" key="10">
    <source>
        <dbReference type="ARBA" id="ARBA00023136"/>
    </source>
</evidence>
<keyword evidence="7" id="KW-0931">ER-Golgi transport</keyword>
<comment type="similarity">
    <text evidence="11">Belongs to the glycine N-acyltransferase family.</text>
</comment>
<dbReference type="STRING" id="7739.C3XR14"/>
<dbReference type="InterPro" id="IPR000182">
    <property type="entry name" value="GNAT_dom"/>
</dbReference>
<evidence type="ECO:0000256" key="7">
    <source>
        <dbReference type="ARBA" id="ARBA00022892"/>
    </source>
</evidence>
<dbReference type="FunFam" id="1.25.40.470:FF:000002">
    <property type="entry name" value="Coatomer subunit alpha"/>
    <property type="match status" value="1"/>
</dbReference>
<evidence type="ECO:0000256" key="9">
    <source>
        <dbReference type="ARBA" id="ARBA00023034"/>
    </source>
</evidence>
<keyword evidence="11" id="KW-0012">Acyltransferase</keyword>
<dbReference type="GO" id="GO:0000139">
    <property type="term" value="C:Golgi membrane"/>
    <property type="evidence" value="ECO:0007669"/>
    <property type="project" value="UniProtKB-SubCell"/>
</dbReference>
<dbReference type="PANTHER" id="PTHR15298:SF1">
    <property type="entry name" value="GLYCINE N-ACYLTRANSFERASE-LIKE PROTEIN"/>
    <property type="match status" value="1"/>
</dbReference>
<dbReference type="Pfam" id="PF23953">
    <property type="entry name" value="TPR_COPA_B"/>
    <property type="match status" value="1"/>
</dbReference>
<evidence type="ECO:0000256" key="8">
    <source>
        <dbReference type="ARBA" id="ARBA00022927"/>
    </source>
</evidence>
<dbReference type="Gene3D" id="1.25.40.470">
    <property type="match status" value="1"/>
</dbReference>
<dbReference type="InterPro" id="IPR016181">
    <property type="entry name" value="Acyl_CoA_acyltransferase"/>
</dbReference>
<dbReference type="CDD" id="cd22948">
    <property type="entry name" value="Coatomer_WDAD_alpha"/>
    <property type="match status" value="1"/>
</dbReference>
<dbReference type="InterPro" id="IPR047312">
    <property type="entry name" value="Coatomer_alpha_WD-assoc_reg"/>
</dbReference>
<keyword evidence="10" id="KW-0472">Membrane</keyword>
<keyword evidence="5" id="KW-0853">WD repeat</keyword>
<dbReference type="InterPro" id="IPR010313">
    <property type="entry name" value="Glycine_N-acyltransferase"/>
</dbReference>
<dbReference type="EC" id="2.3.1.-" evidence="11"/>
<dbReference type="PROSITE" id="PS51186">
    <property type="entry name" value="GNAT"/>
    <property type="match status" value="2"/>
</dbReference>
<evidence type="ECO:0000256" key="2">
    <source>
        <dbReference type="ARBA" id="ARBA00004496"/>
    </source>
</evidence>
<dbReference type="AlphaFoldDB" id="C3XR14"/>
<dbReference type="EMBL" id="GG666456">
    <property type="protein sequence ID" value="EEN69132.1"/>
    <property type="molecule type" value="Genomic_DNA"/>
</dbReference>
<dbReference type="PANTHER" id="PTHR15298">
    <property type="entry name" value="L-COA N-ACYLTRANSFERASE-RELATED"/>
    <property type="match status" value="1"/>
</dbReference>
<dbReference type="InParanoid" id="C3XR14"/>
<comment type="subcellular location">
    <subcellularLocation>
        <location evidence="2">Cytoplasm</location>
    </subcellularLocation>
    <subcellularLocation>
        <location evidence="1">Golgi apparatus membrane</location>
        <topology evidence="1">Peripheral membrane protein</topology>
        <orientation evidence="1">Cytoplasmic side</orientation>
    </subcellularLocation>
</comment>
<keyword evidence="8" id="KW-0653">Protein transport</keyword>
<evidence type="ECO:0000313" key="13">
    <source>
        <dbReference type="EMBL" id="EEN69132.1"/>
    </source>
</evidence>
<dbReference type="SUPFAM" id="SSF55729">
    <property type="entry name" value="Acyl-CoA N-acyltransferases (Nat)"/>
    <property type="match status" value="2"/>
</dbReference>
<feature type="domain" description="N-acetyltransferase" evidence="12">
    <location>
        <begin position="53"/>
        <end position="198"/>
    </location>
</feature>
<protein>
    <recommendedName>
        <fullName evidence="11">Glycine N-acyltransferase-like protein</fullName>
        <ecNumber evidence="11">2.3.1.-</ecNumber>
    </recommendedName>
</protein>
<accession>C3XR14</accession>
<keyword evidence="4" id="KW-0963">Cytoplasm</keyword>
<dbReference type="GO" id="GO:0005739">
    <property type="term" value="C:mitochondrion"/>
    <property type="evidence" value="ECO:0007669"/>
    <property type="project" value="InterPro"/>
</dbReference>
<evidence type="ECO:0000256" key="4">
    <source>
        <dbReference type="ARBA" id="ARBA00022490"/>
    </source>
</evidence>
<dbReference type="GO" id="GO:0016192">
    <property type="term" value="P:vesicle-mediated transport"/>
    <property type="evidence" value="ECO:0007669"/>
    <property type="project" value="UniProtKB-KW"/>
</dbReference>
<evidence type="ECO:0000256" key="11">
    <source>
        <dbReference type="RuleBase" id="RU368002"/>
    </source>
</evidence>
<sequence length="637" mass="72057">MSNGTVLLLTAFPLKGLPILKEHLELQCVPIPEFSVCDTAYYLHKTCPAVDKVNMTDNKVSIAPLKPEHSQLVSRTWKFGGTSEVEERIHYQISTFPSACVYDQDGNPVSWILVNYYGSQATGHTLPEHRGKGYFQLASKHMISICLQKGYLPFLFIEDDNEHSRAVHRKLGYSWVEAGSLCETSVLIRGGVLQKMLKEVNVHTGTNVQDLLSAKIGDAAAFPLSGLSILKEHLELQGVPFPEFSFCDTAYYLHKTCPTVEKVKMTDNKVSITPLKPEHSQLVSRTWKFGGTSEVEERIHYQISTFPSACVYDQDGNPVSWIMFNYYGSQGAGYTLPEHRGKGYFQLASKYLISICLQKGYLPFLFIEHDNEHSRVVHRKLGYSWVEAGSDYGIIRTLDLPIYITRVKGSSVYCLDRDCRPRVLSIDPTEYRFKLALINRKYDEVLHMVRNAKLVGQSIIAYLQKKGYPEVALHFVKDEKTRFGLALECGNIEVALEAAKALDDKSCWNRLGEMALLQGNHQVVEMAYQRTKNFDKLSFLYLITGNLDKLRKMMKIAEIRKDTSGHYQNALFLGDVAERTKILRACGQKSLAYLTAATHGLEEEADAIRETFDPEKDKVSEVGKDCIGLRISQIQFR</sequence>
<evidence type="ECO:0000256" key="3">
    <source>
        <dbReference type="ARBA" id="ARBA00022448"/>
    </source>
</evidence>
<organism>
    <name type="scientific">Branchiostoma floridae</name>
    <name type="common">Florida lancelet</name>
    <name type="synonym">Amphioxus</name>
    <dbReference type="NCBI Taxonomy" id="7739"/>
    <lineage>
        <taxon>Eukaryota</taxon>
        <taxon>Metazoa</taxon>
        <taxon>Chordata</taxon>
        <taxon>Cephalochordata</taxon>
        <taxon>Leptocardii</taxon>
        <taxon>Amphioxiformes</taxon>
        <taxon>Branchiostomatidae</taxon>
        <taxon>Branchiostoma</taxon>
    </lineage>
</organism>
<evidence type="ECO:0000256" key="1">
    <source>
        <dbReference type="ARBA" id="ARBA00004255"/>
    </source>
</evidence>
<dbReference type="Gene3D" id="3.40.630.30">
    <property type="match status" value="2"/>
</dbReference>
<evidence type="ECO:0000256" key="6">
    <source>
        <dbReference type="ARBA" id="ARBA00022737"/>
    </source>
</evidence>
<keyword evidence="6" id="KW-0677">Repeat</keyword>
<keyword evidence="3" id="KW-0813">Transport</keyword>
<proteinExistence type="inferred from homology"/>
<name>C3XR14_BRAFL</name>
<keyword evidence="9" id="KW-0333">Golgi apparatus</keyword>
<evidence type="ECO:0000256" key="5">
    <source>
        <dbReference type="ARBA" id="ARBA00022574"/>
    </source>
</evidence>
<keyword evidence="11" id="KW-0808">Transferase</keyword>
<dbReference type="Pfam" id="PF08445">
    <property type="entry name" value="FR47"/>
    <property type="match status" value="2"/>
</dbReference>